<evidence type="ECO:0000256" key="3">
    <source>
        <dbReference type="ARBA" id="ARBA00022840"/>
    </source>
</evidence>
<dbReference type="Gene3D" id="3.40.50.300">
    <property type="entry name" value="P-loop containing nucleotide triphosphate hydrolases"/>
    <property type="match status" value="1"/>
</dbReference>
<name>A0A564RX63_BIFLI</name>
<dbReference type="InterPro" id="IPR047661">
    <property type="entry name" value="IstB"/>
</dbReference>
<keyword evidence="2" id="KW-0547">Nucleotide-binding</keyword>
<reference evidence="5 6" key="1">
    <citation type="submission" date="2019-07" db="EMBL/GenBank/DDBJ databases">
        <authorList>
            <person name="Chang H.-W."/>
            <person name="Raman A."/>
            <person name="Venkatesh S."/>
            <person name="Gehrig J."/>
        </authorList>
    </citation>
    <scope>NUCLEOTIDE SEQUENCE [LARGE SCALE GENOMIC DNA]</scope>
    <source>
        <strain evidence="5">B.longum_ssp_infantis_4</strain>
    </source>
</reference>
<comment type="similarity">
    <text evidence="1">Belongs to the IS21/IS1162 putative ATP-binding protein family.</text>
</comment>
<proteinExistence type="inferred from homology"/>
<dbReference type="InterPro" id="IPR027417">
    <property type="entry name" value="P-loop_NTPase"/>
</dbReference>
<dbReference type="PANTHER" id="PTHR30050:SF4">
    <property type="entry name" value="ATP-BINDING PROTEIN RV3427C IN INSERTION SEQUENCE-RELATED"/>
    <property type="match status" value="1"/>
</dbReference>
<evidence type="ECO:0000256" key="2">
    <source>
        <dbReference type="ARBA" id="ARBA00022741"/>
    </source>
</evidence>
<dbReference type="PIRSF" id="PIRSF003073">
    <property type="entry name" value="DNAC_TnpB_IstB"/>
    <property type="match status" value="1"/>
</dbReference>
<sequence length="232" mass="24892">MARNLPLTHSVPGKAIKNATPGRLGFLANLLAAENASRAGSKRRRLPGQAGFPRSKTLEGYDRGMASFPADRGREQLESPEFVDRAEELVLHGDVGCGKTHLAIAIGVLACQRMIPVRFLAASSLVMRLRKAKDDNRLDAELKSMGRAGLVIIDEPGHLPIDIDGAGLLFQAGADGYETRGVVFASNLGSSGWGDVFGDGDMAAAVIDRIVHHGGILRFHGESYRNEHSLMK</sequence>
<dbReference type="PANTHER" id="PTHR30050">
    <property type="entry name" value="CHROMOSOMAL REPLICATION INITIATOR PROTEIN DNAA"/>
    <property type="match status" value="1"/>
</dbReference>
<accession>A0A564RX63</accession>
<dbReference type="NCBIfam" id="NF038214">
    <property type="entry name" value="IS21_help_AAA"/>
    <property type="match status" value="1"/>
</dbReference>
<gene>
    <name evidence="5" type="ORF">BLONGUMMC1_00543</name>
</gene>
<dbReference type="AlphaFoldDB" id="A0A564RX63"/>
<keyword evidence="3 5" id="KW-0067">ATP-binding</keyword>
<dbReference type="SUPFAM" id="SSF52540">
    <property type="entry name" value="P-loop containing nucleoside triphosphate hydrolases"/>
    <property type="match status" value="1"/>
</dbReference>
<protein>
    <submittedName>
        <fullName evidence="5">Insertion sequence IS5376 putative ATP-binding protein</fullName>
    </submittedName>
</protein>
<feature type="domain" description="AAA+ ATPase" evidence="4">
    <location>
        <begin position="85"/>
        <end position="217"/>
    </location>
</feature>
<evidence type="ECO:0000313" key="5">
    <source>
        <dbReference type="EMBL" id="VUW82280.1"/>
    </source>
</evidence>
<dbReference type="Proteomes" id="UP000319252">
    <property type="component" value="Unassembled WGS sequence"/>
</dbReference>
<organism evidence="5 6">
    <name type="scientific">Bifidobacterium longum subsp. infantis</name>
    <dbReference type="NCBI Taxonomy" id="1682"/>
    <lineage>
        <taxon>Bacteria</taxon>
        <taxon>Bacillati</taxon>
        <taxon>Actinomycetota</taxon>
        <taxon>Actinomycetes</taxon>
        <taxon>Bifidobacteriales</taxon>
        <taxon>Bifidobacteriaceae</taxon>
        <taxon>Bifidobacterium</taxon>
    </lineage>
</organism>
<dbReference type="SMART" id="SM00382">
    <property type="entry name" value="AAA"/>
    <property type="match status" value="1"/>
</dbReference>
<dbReference type="GO" id="GO:0005524">
    <property type="term" value="F:ATP binding"/>
    <property type="evidence" value="ECO:0007669"/>
    <property type="project" value="UniProtKB-KW"/>
</dbReference>
<dbReference type="CDD" id="cd00009">
    <property type="entry name" value="AAA"/>
    <property type="match status" value="1"/>
</dbReference>
<dbReference type="Pfam" id="PF01695">
    <property type="entry name" value="IstB_IS21"/>
    <property type="match status" value="1"/>
</dbReference>
<dbReference type="InterPro" id="IPR002611">
    <property type="entry name" value="IstB_ATP-bd"/>
</dbReference>
<dbReference type="InterPro" id="IPR003593">
    <property type="entry name" value="AAA+_ATPase"/>
</dbReference>
<dbReference type="GO" id="GO:0006260">
    <property type="term" value="P:DNA replication"/>
    <property type="evidence" value="ECO:0007669"/>
    <property type="project" value="TreeGrafter"/>
</dbReference>
<dbReference type="RefSeq" id="WP_315984755.1">
    <property type="nucleotide sequence ID" value="NZ_CABHML010000014.1"/>
</dbReference>
<evidence type="ECO:0000259" key="4">
    <source>
        <dbReference type="SMART" id="SM00382"/>
    </source>
</evidence>
<dbReference type="InterPro" id="IPR028350">
    <property type="entry name" value="DNAC/IstB-like"/>
</dbReference>
<evidence type="ECO:0000256" key="1">
    <source>
        <dbReference type="ARBA" id="ARBA00008059"/>
    </source>
</evidence>
<dbReference type="EMBL" id="CABHML010000014">
    <property type="protein sequence ID" value="VUW82280.1"/>
    <property type="molecule type" value="Genomic_DNA"/>
</dbReference>
<evidence type="ECO:0000313" key="6">
    <source>
        <dbReference type="Proteomes" id="UP000319252"/>
    </source>
</evidence>